<sequence>MKIATLFAAIMALAQSVSAHYTFQQLSVGSTKYPVFQYIRQNLNYNSPVTDLDSHDLRCKPLQAKNDGIIIGVKSCFSKTDRHILWDS</sequence>
<dbReference type="Gene3D" id="2.70.50.70">
    <property type="match status" value="1"/>
</dbReference>
<name>X0LIC2_FUSOX</name>
<dbReference type="PANTHER" id="PTHR33353:SF11">
    <property type="entry name" value="GLYCOSYLHYDROLASE FAMILY 61-7 PROTEIN"/>
    <property type="match status" value="1"/>
</dbReference>
<feature type="signal peptide" evidence="1">
    <location>
        <begin position="1"/>
        <end position="19"/>
    </location>
</feature>
<dbReference type="HOGENOM" id="CLU_2671176_0_0_1"/>
<evidence type="ECO:0000256" key="1">
    <source>
        <dbReference type="SAM" id="SignalP"/>
    </source>
</evidence>
<reference evidence="2" key="1">
    <citation type="submission" date="2011-11" db="EMBL/GenBank/DDBJ databases">
        <title>The Genome Sequence of Fusarium oxysporum Cotton.</title>
        <authorList>
            <consortium name="The Broad Institute Genome Sequencing Platform"/>
            <person name="Ma L.-J."/>
            <person name="Gale L.R."/>
            <person name="Schwartz D.C."/>
            <person name="Zhou S."/>
            <person name="Corby-Kistler H."/>
            <person name="Young S.K."/>
            <person name="Zeng Q."/>
            <person name="Gargeya S."/>
            <person name="Fitzgerald M."/>
            <person name="Haas B."/>
            <person name="Abouelleil A."/>
            <person name="Alvarado L."/>
            <person name="Arachchi H.M."/>
            <person name="Berlin A."/>
            <person name="Brown A."/>
            <person name="Chapman S.B."/>
            <person name="Chen Z."/>
            <person name="Dunbar C."/>
            <person name="Freedman E."/>
            <person name="Gearin G."/>
            <person name="Goldberg J."/>
            <person name="Griggs A."/>
            <person name="Gujja S."/>
            <person name="Heiman D."/>
            <person name="Howarth C."/>
            <person name="Larson L."/>
            <person name="Lui A."/>
            <person name="MacDonald P.J.P."/>
            <person name="Montmayeur A."/>
            <person name="Murphy C."/>
            <person name="Neiman D."/>
            <person name="Pearson M."/>
            <person name="Priest M."/>
            <person name="Roberts A."/>
            <person name="Saif S."/>
            <person name="Shea T."/>
            <person name="Shenoy N."/>
            <person name="Sisk P."/>
            <person name="Stolte C."/>
            <person name="Sykes S."/>
            <person name="Wortman J."/>
            <person name="Nusbaum C."/>
            <person name="Birren B."/>
        </authorList>
    </citation>
    <scope>NUCLEOTIDE SEQUENCE [LARGE SCALE GENOMIC DNA]</scope>
    <source>
        <strain evidence="2">25433</strain>
    </source>
</reference>
<evidence type="ECO:0000313" key="2">
    <source>
        <dbReference type="EMBL" id="EXM20776.1"/>
    </source>
</evidence>
<feature type="chain" id="PRO_5004945917" evidence="1">
    <location>
        <begin position="20"/>
        <end position="88"/>
    </location>
</feature>
<organism evidence="2">
    <name type="scientific">Fusarium oxysporum f. sp. vasinfectum 25433</name>
    <dbReference type="NCBI Taxonomy" id="1089449"/>
    <lineage>
        <taxon>Eukaryota</taxon>
        <taxon>Fungi</taxon>
        <taxon>Dikarya</taxon>
        <taxon>Ascomycota</taxon>
        <taxon>Pezizomycotina</taxon>
        <taxon>Sordariomycetes</taxon>
        <taxon>Hypocreomycetidae</taxon>
        <taxon>Hypocreales</taxon>
        <taxon>Nectriaceae</taxon>
        <taxon>Fusarium</taxon>
        <taxon>Fusarium oxysporum species complex</taxon>
    </lineage>
</organism>
<dbReference type="AlphaFoldDB" id="X0LIC2"/>
<accession>X0LIC2</accession>
<keyword evidence="1" id="KW-0732">Signal</keyword>
<proteinExistence type="predicted"/>
<protein>
    <submittedName>
        <fullName evidence="2">Uncharacterized protein</fullName>
    </submittedName>
</protein>
<reference evidence="2" key="2">
    <citation type="submission" date="2012-05" db="EMBL/GenBank/DDBJ databases">
        <title>The Genome Annotation of Fusarium oxysporum Cotton.</title>
        <authorList>
            <consortium name="The Broad Institute Genomics Platform"/>
            <person name="Ma L.-J."/>
            <person name="Corby-Kistler H."/>
            <person name="Broz K."/>
            <person name="Gale L.R."/>
            <person name="Jonkers W."/>
            <person name="O'Donnell K."/>
            <person name="Ploetz R."/>
            <person name="Steinberg C."/>
            <person name="Schwartz D.C."/>
            <person name="VanEtten H."/>
            <person name="Zhou S."/>
            <person name="Young S.K."/>
            <person name="Zeng Q."/>
            <person name="Gargeya S."/>
            <person name="Fitzgerald M."/>
            <person name="Abouelleil A."/>
            <person name="Alvarado L."/>
            <person name="Chapman S.B."/>
            <person name="Gainer-Dewar J."/>
            <person name="Goldberg J."/>
            <person name="Griggs A."/>
            <person name="Gujja S."/>
            <person name="Hansen M."/>
            <person name="Howarth C."/>
            <person name="Imamovic A."/>
            <person name="Ireland A."/>
            <person name="Larimer J."/>
            <person name="McCowan C."/>
            <person name="Murphy C."/>
            <person name="Pearson M."/>
            <person name="Poon T.W."/>
            <person name="Priest M."/>
            <person name="Roberts A."/>
            <person name="Saif S."/>
            <person name="Shea T."/>
            <person name="Sykes S."/>
            <person name="Wortman J."/>
            <person name="Nusbaum C."/>
            <person name="Birren B."/>
        </authorList>
    </citation>
    <scope>NUCLEOTIDE SEQUENCE</scope>
    <source>
        <strain evidence="2">25433</strain>
    </source>
</reference>
<gene>
    <name evidence="2" type="ORF">FOTG_11415</name>
</gene>
<dbReference type="PANTHER" id="PTHR33353">
    <property type="entry name" value="PUTATIVE (AFU_ORTHOLOGUE AFUA_1G12560)-RELATED"/>
    <property type="match status" value="1"/>
</dbReference>
<dbReference type="EMBL" id="JH657951">
    <property type="protein sequence ID" value="EXM20776.1"/>
    <property type="molecule type" value="Genomic_DNA"/>
</dbReference>
<dbReference type="Proteomes" id="UP000030701">
    <property type="component" value="Unassembled WGS sequence"/>
</dbReference>
<dbReference type="InterPro" id="IPR049892">
    <property type="entry name" value="AA9"/>
</dbReference>